<evidence type="ECO:0000256" key="4">
    <source>
        <dbReference type="ARBA" id="ARBA00023163"/>
    </source>
</evidence>
<dbReference type="EMBL" id="JARH01000340">
    <property type="protein sequence ID" value="EXF82165.1"/>
    <property type="molecule type" value="Genomic_DNA"/>
</dbReference>
<keyword evidence="5" id="KW-0539">Nucleus</keyword>
<dbReference type="GO" id="GO:0003677">
    <property type="term" value="F:DNA binding"/>
    <property type="evidence" value="ECO:0007669"/>
    <property type="project" value="UniProtKB-KW"/>
</dbReference>
<feature type="compositionally biased region" description="Low complexity" evidence="6">
    <location>
        <begin position="261"/>
        <end position="282"/>
    </location>
</feature>
<evidence type="ECO:0000256" key="5">
    <source>
        <dbReference type="ARBA" id="ARBA00023242"/>
    </source>
</evidence>
<dbReference type="AlphaFoldDB" id="A0A010R054"/>
<dbReference type="GO" id="GO:0005634">
    <property type="term" value="C:nucleus"/>
    <property type="evidence" value="ECO:0007669"/>
    <property type="project" value="InterPro"/>
</dbReference>
<organism evidence="8 9">
    <name type="scientific">Colletotrichum fioriniae PJ7</name>
    <dbReference type="NCBI Taxonomy" id="1445577"/>
    <lineage>
        <taxon>Eukaryota</taxon>
        <taxon>Fungi</taxon>
        <taxon>Dikarya</taxon>
        <taxon>Ascomycota</taxon>
        <taxon>Pezizomycotina</taxon>
        <taxon>Sordariomycetes</taxon>
        <taxon>Hypocreomycetidae</taxon>
        <taxon>Glomerellales</taxon>
        <taxon>Glomerellaceae</taxon>
        <taxon>Colletotrichum</taxon>
        <taxon>Colletotrichum acutatum species complex</taxon>
    </lineage>
</organism>
<dbReference type="PROSITE" id="PS50048">
    <property type="entry name" value="ZN2_CY6_FUNGAL_2"/>
    <property type="match status" value="1"/>
</dbReference>
<dbReference type="GO" id="GO:0000981">
    <property type="term" value="F:DNA-binding transcription factor activity, RNA polymerase II-specific"/>
    <property type="evidence" value="ECO:0007669"/>
    <property type="project" value="InterPro"/>
</dbReference>
<dbReference type="KEGG" id="cfj:CFIO01_09248"/>
<gene>
    <name evidence="8" type="ORF">CFIO01_09248</name>
</gene>
<keyword evidence="9" id="KW-1185">Reference proteome</keyword>
<dbReference type="PROSITE" id="PS00463">
    <property type="entry name" value="ZN2_CY6_FUNGAL_1"/>
    <property type="match status" value="1"/>
</dbReference>
<dbReference type="PANTHER" id="PTHR31069:SF31">
    <property type="entry name" value="MONODICTYPHENONE CLUSTER TRANSCRIPTION FACTOR-RELATED"/>
    <property type="match status" value="1"/>
</dbReference>
<evidence type="ECO:0000259" key="7">
    <source>
        <dbReference type="PROSITE" id="PS50048"/>
    </source>
</evidence>
<comment type="caution">
    <text evidence="8">The sequence shown here is derived from an EMBL/GenBank/DDBJ whole genome shotgun (WGS) entry which is preliminary data.</text>
</comment>
<reference evidence="8 9" key="1">
    <citation type="submission" date="2014-02" db="EMBL/GenBank/DDBJ databases">
        <title>The genome sequence of Colletotrichum fioriniae PJ7.</title>
        <authorList>
            <person name="Baroncelli R."/>
            <person name="Thon M.R."/>
        </authorList>
    </citation>
    <scope>NUCLEOTIDE SEQUENCE [LARGE SCALE GENOMIC DNA]</scope>
    <source>
        <strain evidence="8 9">PJ7</strain>
    </source>
</reference>
<evidence type="ECO:0000256" key="2">
    <source>
        <dbReference type="ARBA" id="ARBA00023015"/>
    </source>
</evidence>
<dbReference type="eggNOG" id="ENOG502SUCM">
    <property type="taxonomic scope" value="Eukaryota"/>
</dbReference>
<evidence type="ECO:0000256" key="3">
    <source>
        <dbReference type="ARBA" id="ARBA00023125"/>
    </source>
</evidence>
<accession>A0A010R054</accession>
<protein>
    <recommendedName>
        <fullName evidence="7">Zn(2)-C6 fungal-type domain-containing protein</fullName>
    </recommendedName>
</protein>
<sequence length="395" mass="42066">MNPRPSRNNAAESYRESCDNCAKSKVRCGKEQPWCQRCIRRGQACSYSPSQRTRKRTYYAANSEAEERTAALSLANNETTALLTPGDGGLGSYTDIVGLLTRGSSAELLTPENTNSLWISEGAKDLEKADAFIFPDDSGIGTSSLGDLDGSGTATFDFTAPRLPGLSTNQQQHCEAELISTLAKLDHPSLSCRGGVKSAQNLGAILTASRLALSCTSNTVSCTCTPNASVALLVTATFFRLLSWYEIVLHNCRTPGEDTNSSGPGSSGSGAVSDGAGSSVASPREDDADGESLHERPNTSSRGAADNSSLFVPPMTIGPYELDAENRDRMIGHIVLSELGKMGQLLDGFSQKFCGPHSVTMGNDSRSQLHLALEIFVRNKHSVTVLAAQDMLKEK</sequence>
<dbReference type="InterPro" id="IPR013700">
    <property type="entry name" value="AflR"/>
</dbReference>
<evidence type="ECO:0000313" key="9">
    <source>
        <dbReference type="Proteomes" id="UP000020467"/>
    </source>
</evidence>
<dbReference type="OrthoDB" id="4356994at2759"/>
<name>A0A010R054_9PEZI</name>
<feature type="domain" description="Zn(2)-C6 fungal-type" evidence="7">
    <location>
        <begin position="17"/>
        <end position="47"/>
    </location>
</feature>
<dbReference type="GO" id="GO:0008270">
    <property type="term" value="F:zinc ion binding"/>
    <property type="evidence" value="ECO:0007669"/>
    <property type="project" value="InterPro"/>
</dbReference>
<dbReference type="GO" id="GO:0045122">
    <property type="term" value="P:aflatoxin biosynthetic process"/>
    <property type="evidence" value="ECO:0007669"/>
    <property type="project" value="InterPro"/>
</dbReference>
<dbReference type="PRINTS" id="PR00755">
    <property type="entry name" value="AFLATOXINBRP"/>
</dbReference>
<dbReference type="PANTHER" id="PTHR31069">
    <property type="entry name" value="OLEATE-ACTIVATED TRANSCRIPTION FACTOR 1-RELATED"/>
    <property type="match status" value="1"/>
</dbReference>
<dbReference type="Pfam" id="PF08493">
    <property type="entry name" value="AflR"/>
    <property type="match status" value="1"/>
</dbReference>
<dbReference type="InterPro" id="IPR050675">
    <property type="entry name" value="OAF3"/>
</dbReference>
<dbReference type="HOGENOM" id="CLU_051725_0_0_1"/>
<dbReference type="Pfam" id="PF00172">
    <property type="entry name" value="Zn_clus"/>
    <property type="match status" value="1"/>
</dbReference>
<keyword evidence="3" id="KW-0238">DNA-binding</keyword>
<keyword evidence="2" id="KW-0805">Transcription regulation</keyword>
<dbReference type="Proteomes" id="UP000020467">
    <property type="component" value="Unassembled WGS sequence"/>
</dbReference>
<dbReference type="Gene3D" id="4.10.240.10">
    <property type="entry name" value="Zn(2)-C6 fungal-type DNA-binding domain"/>
    <property type="match status" value="1"/>
</dbReference>
<dbReference type="SMART" id="SM00066">
    <property type="entry name" value="GAL4"/>
    <property type="match status" value="1"/>
</dbReference>
<dbReference type="CDD" id="cd00067">
    <property type="entry name" value="GAL4"/>
    <property type="match status" value="1"/>
</dbReference>
<dbReference type="SUPFAM" id="SSF57701">
    <property type="entry name" value="Zn2/Cys6 DNA-binding domain"/>
    <property type="match status" value="1"/>
</dbReference>
<feature type="compositionally biased region" description="Polar residues" evidence="6">
    <location>
        <begin position="298"/>
        <end position="310"/>
    </location>
</feature>
<keyword evidence="1" id="KW-0479">Metal-binding</keyword>
<proteinExistence type="predicted"/>
<dbReference type="InterPro" id="IPR036864">
    <property type="entry name" value="Zn2-C6_fun-type_DNA-bd_sf"/>
</dbReference>
<evidence type="ECO:0000313" key="8">
    <source>
        <dbReference type="EMBL" id="EXF82165.1"/>
    </source>
</evidence>
<keyword evidence="4" id="KW-0804">Transcription</keyword>
<dbReference type="InterPro" id="IPR001138">
    <property type="entry name" value="Zn2Cys6_DnaBD"/>
</dbReference>
<feature type="region of interest" description="Disordered" evidence="6">
    <location>
        <begin position="256"/>
        <end position="310"/>
    </location>
</feature>
<evidence type="ECO:0000256" key="6">
    <source>
        <dbReference type="SAM" id="MobiDB-lite"/>
    </source>
</evidence>
<evidence type="ECO:0000256" key="1">
    <source>
        <dbReference type="ARBA" id="ARBA00022723"/>
    </source>
</evidence>